<dbReference type="AlphaFoldDB" id="T1B8S1"/>
<evidence type="ECO:0000313" key="1">
    <source>
        <dbReference type="EMBL" id="EQD49424.1"/>
    </source>
</evidence>
<feature type="non-terminal residue" evidence="1">
    <location>
        <position position="1"/>
    </location>
</feature>
<sequence length="116" mass="13481">PSIELGNGAFDRGYQSRRNAQLIEDRGGFPVIDLKKNATAKALGQPAWPRMVHRPRPDRRAFRYRYRRPPLVEGVFGGFKRRFGEIVLARLRHAQRVEALCRVVVWNLLGMVYHQK</sequence>
<reference evidence="1" key="1">
    <citation type="submission" date="2013-08" db="EMBL/GenBank/DDBJ databases">
        <authorList>
            <person name="Mendez C."/>
            <person name="Richter M."/>
            <person name="Ferrer M."/>
            <person name="Sanchez J."/>
        </authorList>
    </citation>
    <scope>NUCLEOTIDE SEQUENCE</scope>
</reference>
<dbReference type="EMBL" id="AUZY01007586">
    <property type="protein sequence ID" value="EQD49424.1"/>
    <property type="molecule type" value="Genomic_DNA"/>
</dbReference>
<protein>
    <submittedName>
        <fullName evidence="1">Transposase</fullName>
    </submittedName>
</protein>
<gene>
    <name evidence="1" type="ORF">B1B_11643</name>
</gene>
<name>T1B8S1_9ZZZZ</name>
<organism evidence="1">
    <name type="scientific">mine drainage metagenome</name>
    <dbReference type="NCBI Taxonomy" id="410659"/>
    <lineage>
        <taxon>unclassified sequences</taxon>
        <taxon>metagenomes</taxon>
        <taxon>ecological metagenomes</taxon>
    </lineage>
</organism>
<comment type="caution">
    <text evidence="1">The sequence shown here is derived from an EMBL/GenBank/DDBJ whole genome shotgun (WGS) entry which is preliminary data.</text>
</comment>
<accession>T1B8S1</accession>
<proteinExistence type="predicted"/>
<reference evidence="1" key="2">
    <citation type="journal article" date="2014" name="ISME J.">
        <title>Microbial stratification in low pH oxic and suboxic macroscopic growths along an acid mine drainage.</title>
        <authorList>
            <person name="Mendez-Garcia C."/>
            <person name="Mesa V."/>
            <person name="Sprenger R.R."/>
            <person name="Richter M."/>
            <person name="Diez M.S."/>
            <person name="Solano J."/>
            <person name="Bargiela R."/>
            <person name="Golyshina O.V."/>
            <person name="Manteca A."/>
            <person name="Ramos J.L."/>
            <person name="Gallego J.R."/>
            <person name="Llorente I."/>
            <person name="Martins Dos Santos V.A."/>
            <person name="Jensen O.N."/>
            <person name="Pelaez A.I."/>
            <person name="Sanchez J."/>
            <person name="Ferrer M."/>
        </authorList>
    </citation>
    <scope>NUCLEOTIDE SEQUENCE</scope>
</reference>